<accession>A0A6L8VML7</accession>
<sequence>MWRVILPDRTQALFWPLRVLALVALLVGAMSTHANAPVQAYALAEVTQAAGQSLAVLGDRQMLRTSHDGDRQKSAGSDIGALPRPALLPPNASRQGLSAVSMRRPLRVTLHPARPFSQAPPHLI</sequence>
<feature type="compositionally biased region" description="Low complexity" evidence="1">
    <location>
        <begin position="81"/>
        <end position="92"/>
    </location>
</feature>
<evidence type="ECO:0000256" key="2">
    <source>
        <dbReference type="SAM" id="SignalP"/>
    </source>
</evidence>
<keyword evidence="2" id="KW-0732">Signal</keyword>
<evidence type="ECO:0000313" key="4">
    <source>
        <dbReference type="Proteomes" id="UP000477083"/>
    </source>
</evidence>
<gene>
    <name evidence="3" type="ORF">GS660_16155</name>
</gene>
<protein>
    <submittedName>
        <fullName evidence="3">Uncharacterized protein</fullName>
    </submittedName>
</protein>
<keyword evidence="4" id="KW-1185">Reference proteome</keyword>
<dbReference type="EMBL" id="WWNR01000011">
    <property type="protein sequence ID" value="MZQ90629.1"/>
    <property type="molecule type" value="Genomic_DNA"/>
</dbReference>
<dbReference type="RefSeq" id="WP_161348014.1">
    <property type="nucleotide sequence ID" value="NZ_WUJE01000012.1"/>
</dbReference>
<evidence type="ECO:0000256" key="1">
    <source>
        <dbReference type="SAM" id="MobiDB-lite"/>
    </source>
</evidence>
<feature type="compositionally biased region" description="Basic and acidic residues" evidence="1">
    <location>
        <begin position="63"/>
        <end position="73"/>
    </location>
</feature>
<dbReference type="AlphaFoldDB" id="A0A6L8VML7"/>
<comment type="caution">
    <text evidence="3">The sequence shown here is derived from an EMBL/GenBank/DDBJ whole genome shotgun (WGS) entry which is preliminary data.</text>
</comment>
<name>A0A6L8VML7_9RHOB</name>
<feature type="signal peptide" evidence="2">
    <location>
        <begin position="1"/>
        <end position="36"/>
    </location>
</feature>
<proteinExistence type="predicted"/>
<feature type="chain" id="PRO_5026926046" evidence="2">
    <location>
        <begin position="37"/>
        <end position="124"/>
    </location>
</feature>
<feature type="region of interest" description="Disordered" evidence="1">
    <location>
        <begin position="63"/>
        <end position="99"/>
    </location>
</feature>
<reference evidence="3 4" key="1">
    <citation type="submission" date="2020-01" db="EMBL/GenBank/DDBJ databases">
        <title>Frigidibacter albus SP32T (=CGMCC 1.13995T).</title>
        <authorList>
            <person name="Liao X."/>
        </authorList>
    </citation>
    <scope>NUCLEOTIDE SEQUENCE [LARGE SCALE GENOMIC DNA]</scope>
    <source>
        <strain evidence="3 4">SP32</strain>
    </source>
</reference>
<organism evidence="3 4">
    <name type="scientific">Frigidibacter albus</name>
    <dbReference type="NCBI Taxonomy" id="1465486"/>
    <lineage>
        <taxon>Bacteria</taxon>
        <taxon>Pseudomonadati</taxon>
        <taxon>Pseudomonadota</taxon>
        <taxon>Alphaproteobacteria</taxon>
        <taxon>Rhodobacterales</taxon>
        <taxon>Paracoccaceae</taxon>
        <taxon>Frigidibacter</taxon>
    </lineage>
</organism>
<evidence type="ECO:0000313" key="3">
    <source>
        <dbReference type="EMBL" id="MZQ90629.1"/>
    </source>
</evidence>
<dbReference type="Proteomes" id="UP000477083">
    <property type="component" value="Unassembled WGS sequence"/>
</dbReference>